<evidence type="ECO:0000256" key="5">
    <source>
        <dbReference type="ARBA" id="ARBA00022490"/>
    </source>
</evidence>
<accession>A0A1F6G5H0</accession>
<keyword evidence="8 11" id="KW-0255">Endonuclease</keyword>
<comment type="function">
    <text evidence="2 12">Endonuclease that specifically degrades the RNA of RNA-DNA hybrids.</text>
</comment>
<comment type="subcellular location">
    <subcellularLocation>
        <location evidence="3">Cytoplasm</location>
    </subcellularLocation>
</comment>
<dbReference type="GO" id="GO:0043137">
    <property type="term" value="P:DNA replication, removal of RNA primer"/>
    <property type="evidence" value="ECO:0007669"/>
    <property type="project" value="TreeGrafter"/>
</dbReference>
<dbReference type="PROSITE" id="PS51975">
    <property type="entry name" value="RNASE_H_2"/>
    <property type="match status" value="1"/>
</dbReference>
<dbReference type="Pfam" id="PF01351">
    <property type="entry name" value="RNase_HII"/>
    <property type="match status" value="1"/>
</dbReference>
<comment type="similarity">
    <text evidence="4">Belongs to the RNase HII family. RnhC subfamily.</text>
</comment>
<dbReference type="GO" id="GO:0003723">
    <property type="term" value="F:RNA binding"/>
    <property type="evidence" value="ECO:0007669"/>
    <property type="project" value="UniProtKB-UniRule"/>
</dbReference>
<feature type="binding site" evidence="11">
    <location>
        <position position="8"/>
    </location>
    <ligand>
        <name>a divalent metal cation</name>
        <dbReference type="ChEBI" id="CHEBI:60240"/>
    </ligand>
</feature>
<dbReference type="InterPro" id="IPR036397">
    <property type="entry name" value="RNaseH_sf"/>
</dbReference>
<evidence type="ECO:0000256" key="2">
    <source>
        <dbReference type="ARBA" id="ARBA00004065"/>
    </source>
</evidence>
<dbReference type="NCBIfam" id="NF000595">
    <property type="entry name" value="PRK00015.1-3"/>
    <property type="match status" value="1"/>
</dbReference>
<comment type="cofactor">
    <cofactor evidence="11">
        <name>Mn(2+)</name>
        <dbReference type="ChEBI" id="CHEBI:29035"/>
    </cofactor>
    <cofactor evidence="11">
        <name>Mg(2+)</name>
        <dbReference type="ChEBI" id="CHEBI:18420"/>
    </cofactor>
    <text evidence="11">Manganese or magnesium. Binds 1 divalent metal ion per monomer in the absence of substrate. May bind a second metal ion after substrate binding.</text>
</comment>
<proteinExistence type="inferred from homology"/>
<evidence type="ECO:0000259" key="13">
    <source>
        <dbReference type="PROSITE" id="PS51975"/>
    </source>
</evidence>
<dbReference type="GO" id="GO:0046872">
    <property type="term" value="F:metal ion binding"/>
    <property type="evidence" value="ECO:0007669"/>
    <property type="project" value="UniProtKB-KW"/>
</dbReference>
<evidence type="ECO:0000256" key="12">
    <source>
        <dbReference type="RuleBase" id="RU003515"/>
    </source>
</evidence>
<dbReference type="PANTHER" id="PTHR10954:SF23">
    <property type="entry name" value="RIBONUCLEASE"/>
    <property type="match status" value="1"/>
</dbReference>
<dbReference type="InterPro" id="IPR022898">
    <property type="entry name" value="RNase_HII"/>
</dbReference>
<keyword evidence="6 11" id="KW-0540">Nuclease</keyword>
<name>A0A1F6G5H0_9BACT</name>
<dbReference type="InterPro" id="IPR012337">
    <property type="entry name" value="RNaseH-like_sf"/>
</dbReference>
<reference evidence="14 15" key="1">
    <citation type="journal article" date="2016" name="Nat. Commun.">
        <title>Thousands of microbial genomes shed light on interconnected biogeochemical processes in an aquifer system.</title>
        <authorList>
            <person name="Anantharaman K."/>
            <person name="Brown C.T."/>
            <person name="Hug L.A."/>
            <person name="Sharon I."/>
            <person name="Castelle C.J."/>
            <person name="Probst A.J."/>
            <person name="Thomas B.C."/>
            <person name="Singh A."/>
            <person name="Wilkins M.J."/>
            <person name="Karaoz U."/>
            <person name="Brodie E.L."/>
            <person name="Williams K.H."/>
            <person name="Hubbard S.S."/>
            <person name="Banfield J.F."/>
        </authorList>
    </citation>
    <scope>NUCLEOTIDE SEQUENCE [LARGE SCALE GENOMIC DNA]</scope>
</reference>
<keyword evidence="9 11" id="KW-0378">Hydrolase</keyword>
<comment type="catalytic activity">
    <reaction evidence="1 11 12">
        <text>Endonucleolytic cleavage to 5'-phosphomonoester.</text>
        <dbReference type="EC" id="3.1.26.4"/>
    </reaction>
</comment>
<evidence type="ECO:0000313" key="14">
    <source>
        <dbReference type="EMBL" id="OGG93354.1"/>
    </source>
</evidence>
<keyword evidence="10" id="KW-0464">Manganese</keyword>
<dbReference type="Gene3D" id="3.30.420.10">
    <property type="entry name" value="Ribonuclease H-like superfamily/Ribonuclease H"/>
    <property type="match status" value="1"/>
</dbReference>
<dbReference type="GO" id="GO:0004523">
    <property type="term" value="F:RNA-DNA hybrid ribonuclease activity"/>
    <property type="evidence" value="ECO:0007669"/>
    <property type="project" value="UniProtKB-UniRule"/>
</dbReference>
<dbReference type="GO" id="GO:0006298">
    <property type="term" value="P:mismatch repair"/>
    <property type="evidence" value="ECO:0007669"/>
    <property type="project" value="TreeGrafter"/>
</dbReference>
<dbReference type="AlphaFoldDB" id="A0A1F6G5H0"/>
<dbReference type="InterPro" id="IPR001352">
    <property type="entry name" value="RNase_HII/HIII"/>
</dbReference>
<dbReference type="PANTHER" id="PTHR10954">
    <property type="entry name" value="RIBONUCLEASE H2 SUBUNIT A"/>
    <property type="match status" value="1"/>
</dbReference>
<dbReference type="GO" id="GO:0005737">
    <property type="term" value="C:cytoplasm"/>
    <property type="evidence" value="ECO:0007669"/>
    <property type="project" value="UniProtKB-SubCell"/>
</dbReference>
<evidence type="ECO:0000256" key="9">
    <source>
        <dbReference type="ARBA" id="ARBA00022801"/>
    </source>
</evidence>
<keyword evidence="7 11" id="KW-0479">Metal-binding</keyword>
<evidence type="ECO:0000313" key="15">
    <source>
        <dbReference type="Proteomes" id="UP000176867"/>
    </source>
</evidence>
<comment type="caution">
    <text evidence="14">The sequence shown here is derived from an EMBL/GenBank/DDBJ whole genome shotgun (WGS) entry which is preliminary data.</text>
</comment>
<dbReference type="SUPFAM" id="SSF53098">
    <property type="entry name" value="Ribonuclease H-like"/>
    <property type="match status" value="1"/>
</dbReference>
<dbReference type="CDD" id="cd07182">
    <property type="entry name" value="RNase_HII_bacteria_HII_like"/>
    <property type="match status" value="1"/>
</dbReference>
<evidence type="ECO:0000256" key="1">
    <source>
        <dbReference type="ARBA" id="ARBA00000077"/>
    </source>
</evidence>
<organism evidence="14 15">
    <name type="scientific">Candidatus Kaiserbacteria bacterium RIFOXYD1_FULL_47_14</name>
    <dbReference type="NCBI Taxonomy" id="1798533"/>
    <lineage>
        <taxon>Bacteria</taxon>
        <taxon>Candidatus Kaiseribacteriota</taxon>
    </lineage>
</organism>
<dbReference type="EC" id="3.1.26.4" evidence="12"/>
<evidence type="ECO:0000256" key="3">
    <source>
        <dbReference type="ARBA" id="ARBA00004496"/>
    </source>
</evidence>
<evidence type="ECO:0000256" key="8">
    <source>
        <dbReference type="ARBA" id="ARBA00022759"/>
    </source>
</evidence>
<sequence length="201" mass="21964">MQFILGVDEAGRGPLAGPVSVGVVAVPEGFDVAKEFIGVADSKKLSEKKREEIFALLEDRVAQGDVRFRVELENAEVIDTEGIVFAVRRALARGVNALAEECGHPVSTGLLTPGVHILLDGALRAPVEYAQETIINGDELIPIISLASIAAKVVRDRLMVELSAQYPLYGFEKHKGYGTKAHYEMLEKYGPCILHRRSFLH</sequence>
<feature type="domain" description="RNase H type-2" evidence="13">
    <location>
        <begin position="2"/>
        <end position="201"/>
    </location>
</feature>
<evidence type="ECO:0000256" key="4">
    <source>
        <dbReference type="ARBA" id="ARBA00008378"/>
    </source>
</evidence>
<gene>
    <name evidence="14" type="ORF">A2609_01530</name>
</gene>
<evidence type="ECO:0000256" key="10">
    <source>
        <dbReference type="ARBA" id="ARBA00023211"/>
    </source>
</evidence>
<feature type="binding site" evidence="11">
    <location>
        <position position="9"/>
    </location>
    <ligand>
        <name>a divalent metal cation</name>
        <dbReference type="ChEBI" id="CHEBI:60240"/>
    </ligand>
</feature>
<evidence type="ECO:0000256" key="6">
    <source>
        <dbReference type="ARBA" id="ARBA00022722"/>
    </source>
</evidence>
<dbReference type="EMBL" id="MFMU01000009">
    <property type="protein sequence ID" value="OGG93354.1"/>
    <property type="molecule type" value="Genomic_DNA"/>
</dbReference>
<evidence type="ECO:0000256" key="11">
    <source>
        <dbReference type="PROSITE-ProRule" id="PRU01319"/>
    </source>
</evidence>
<feature type="binding site" evidence="11">
    <location>
        <position position="120"/>
    </location>
    <ligand>
        <name>a divalent metal cation</name>
        <dbReference type="ChEBI" id="CHEBI:60240"/>
    </ligand>
</feature>
<dbReference type="Proteomes" id="UP000176867">
    <property type="component" value="Unassembled WGS sequence"/>
</dbReference>
<dbReference type="InterPro" id="IPR024567">
    <property type="entry name" value="RNase_HII/HIII_dom"/>
</dbReference>
<evidence type="ECO:0000256" key="7">
    <source>
        <dbReference type="ARBA" id="ARBA00022723"/>
    </source>
</evidence>
<dbReference type="STRING" id="1798533.A2609_01530"/>
<protein>
    <recommendedName>
        <fullName evidence="12">Ribonuclease</fullName>
        <ecNumber evidence="12">3.1.26.4</ecNumber>
    </recommendedName>
</protein>
<dbReference type="GO" id="GO:0032299">
    <property type="term" value="C:ribonuclease H2 complex"/>
    <property type="evidence" value="ECO:0007669"/>
    <property type="project" value="TreeGrafter"/>
</dbReference>
<keyword evidence="5" id="KW-0963">Cytoplasm</keyword>